<proteinExistence type="predicted"/>
<dbReference type="InterPro" id="IPR010872">
    <property type="entry name" value="MDMPI_C-term_domain"/>
</dbReference>
<dbReference type="PANTHER" id="PTHR40758">
    <property type="entry name" value="CONSERVED PROTEIN"/>
    <property type="match status" value="1"/>
</dbReference>
<evidence type="ECO:0000259" key="2">
    <source>
        <dbReference type="Pfam" id="PF11716"/>
    </source>
</evidence>
<accession>A0ABV6RNJ1</accession>
<keyword evidence="3" id="KW-0413">Isomerase</keyword>
<evidence type="ECO:0000313" key="3">
    <source>
        <dbReference type="EMBL" id="MFC0678555.1"/>
    </source>
</evidence>
<dbReference type="PANTHER" id="PTHR40758:SF1">
    <property type="entry name" value="CONSERVED PROTEIN"/>
    <property type="match status" value="1"/>
</dbReference>
<feature type="domain" description="Mycothiol-dependent maleylpyruvate isomerase metal-binding" evidence="2">
    <location>
        <begin position="6"/>
        <end position="123"/>
    </location>
</feature>
<keyword evidence="4" id="KW-1185">Reference proteome</keyword>
<name>A0ABV6RNJ1_9GAMM</name>
<dbReference type="InterPro" id="IPR024344">
    <property type="entry name" value="MDMPI_metal-binding"/>
</dbReference>
<dbReference type="Pfam" id="PF07398">
    <property type="entry name" value="MDMPI_C"/>
    <property type="match status" value="1"/>
</dbReference>
<dbReference type="InterPro" id="IPR017517">
    <property type="entry name" value="Maleyloyr_isom"/>
</dbReference>
<dbReference type="SUPFAM" id="SSF109854">
    <property type="entry name" value="DinB/YfiT-like putative metalloenzymes"/>
    <property type="match status" value="1"/>
</dbReference>
<sequence length="235" mass="26192">MDPLAEVERVTGAFAAELDGADPAAPLQAVRWTVQQVAAHLGAVHRWAALNARTGHRNPRVNVPELDVTPAEWYAEARSELLGTLHELDPDARCYTLSRTDKTVRFWHRRQLHESLIHLWDLRSRNPDAEPPGEVSEEVWIDTVDELFDVFLPRSSAADRLDLGGTLRIVATGCGREWVFARDWSPGEARAATATVAASPASLALFVWNRLDLDAVDTEGDPDVVARFRRAHIRP</sequence>
<dbReference type="Proteomes" id="UP001589896">
    <property type="component" value="Unassembled WGS sequence"/>
</dbReference>
<evidence type="ECO:0000313" key="4">
    <source>
        <dbReference type="Proteomes" id="UP001589896"/>
    </source>
</evidence>
<dbReference type="NCBIfam" id="TIGR03083">
    <property type="entry name" value="maleylpyruvate isomerase family mycothiol-dependent enzyme"/>
    <property type="match status" value="1"/>
</dbReference>
<reference evidence="3 4" key="1">
    <citation type="submission" date="2024-09" db="EMBL/GenBank/DDBJ databases">
        <authorList>
            <person name="Sun Q."/>
            <person name="Mori K."/>
        </authorList>
    </citation>
    <scope>NUCLEOTIDE SEQUENCE [LARGE SCALE GENOMIC DNA]</scope>
    <source>
        <strain evidence="3 4">KCTC 23076</strain>
    </source>
</reference>
<gene>
    <name evidence="3" type="ORF">ACFFGH_11965</name>
</gene>
<protein>
    <submittedName>
        <fullName evidence="3">Maleylpyruvate isomerase N-terminal domain-containing protein</fullName>
    </submittedName>
</protein>
<dbReference type="InterPro" id="IPR034660">
    <property type="entry name" value="DinB/YfiT-like"/>
</dbReference>
<comment type="caution">
    <text evidence="3">The sequence shown here is derived from an EMBL/GenBank/DDBJ whole genome shotgun (WGS) entry which is preliminary data.</text>
</comment>
<dbReference type="RefSeq" id="WP_386668514.1">
    <property type="nucleotide sequence ID" value="NZ_JBHLTG010000002.1"/>
</dbReference>
<organism evidence="3 4">
    <name type="scientific">Lysobacter korlensis</name>
    <dbReference type="NCBI Taxonomy" id="553636"/>
    <lineage>
        <taxon>Bacteria</taxon>
        <taxon>Pseudomonadati</taxon>
        <taxon>Pseudomonadota</taxon>
        <taxon>Gammaproteobacteria</taxon>
        <taxon>Lysobacterales</taxon>
        <taxon>Lysobacteraceae</taxon>
        <taxon>Lysobacter</taxon>
    </lineage>
</organism>
<dbReference type="GO" id="GO:0016853">
    <property type="term" value="F:isomerase activity"/>
    <property type="evidence" value="ECO:0007669"/>
    <property type="project" value="UniProtKB-KW"/>
</dbReference>
<dbReference type="EMBL" id="JBHLTG010000002">
    <property type="protein sequence ID" value="MFC0678555.1"/>
    <property type="molecule type" value="Genomic_DNA"/>
</dbReference>
<feature type="domain" description="MDMPI C-terminal" evidence="1">
    <location>
        <begin position="142"/>
        <end position="227"/>
    </location>
</feature>
<evidence type="ECO:0000259" key="1">
    <source>
        <dbReference type="Pfam" id="PF07398"/>
    </source>
</evidence>
<dbReference type="Pfam" id="PF11716">
    <property type="entry name" value="MDMPI_N"/>
    <property type="match status" value="1"/>
</dbReference>